<dbReference type="Proteomes" id="UP001595556">
    <property type="component" value="Unassembled WGS sequence"/>
</dbReference>
<proteinExistence type="predicted"/>
<evidence type="ECO:0008006" key="3">
    <source>
        <dbReference type="Google" id="ProtNLM"/>
    </source>
</evidence>
<evidence type="ECO:0000313" key="1">
    <source>
        <dbReference type="EMBL" id="MFC3146191.1"/>
    </source>
</evidence>
<dbReference type="PROSITE" id="PS51257">
    <property type="entry name" value="PROKAR_LIPOPROTEIN"/>
    <property type="match status" value="1"/>
</dbReference>
<keyword evidence="2" id="KW-1185">Reference proteome</keyword>
<accession>A0ABV7H0T4</accession>
<organism evidence="1 2">
    <name type="scientific">Piscinibacterium candidicorallinum</name>
    <dbReference type="NCBI Taxonomy" id="1793872"/>
    <lineage>
        <taxon>Bacteria</taxon>
        <taxon>Pseudomonadati</taxon>
        <taxon>Pseudomonadota</taxon>
        <taxon>Betaproteobacteria</taxon>
        <taxon>Burkholderiales</taxon>
        <taxon>Piscinibacterium</taxon>
    </lineage>
</organism>
<gene>
    <name evidence="1" type="ORF">ACFOEN_00890</name>
</gene>
<name>A0ABV7H0T4_9BURK</name>
<dbReference type="RefSeq" id="WP_377300476.1">
    <property type="nucleotide sequence ID" value="NZ_CP180191.1"/>
</dbReference>
<dbReference type="EMBL" id="JBHRTI010000003">
    <property type="protein sequence ID" value="MFC3146191.1"/>
    <property type="molecule type" value="Genomic_DNA"/>
</dbReference>
<reference evidence="2" key="1">
    <citation type="journal article" date="2019" name="Int. J. Syst. Evol. Microbiol.">
        <title>The Global Catalogue of Microorganisms (GCM) 10K type strain sequencing project: providing services to taxonomists for standard genome sequencing and annotation.</title>
        <authorList>
            <consortium name="The Broad Institute Genomics Platform"/>
            <consortium name="The Broad Institute Genome Sequencing Center for Infectious Disease"/>
            <person name="Wu L."/>
            <person name="Ma J."/>
        </authorList>
    </citation>
    <scope>NUCLEOTIDE SEQUENCE [LARGE SCALE GENOMIC DNA]</scope>
    <source>
        <strain evidence="2">KCTC 52168</strain>
    </source>
</reference>
<comment type="caution">
    <text evidence="1">The sequence shown here is derived from an EMBL/GenBank/DDBJ whole genome shotgun (WGS) entry which is preliminary data.</text>
</comment>
<sequence length="240" mass="26902">MKPQHKYTNRIVGIVGVGILVSILACHQHETTTPAPEPPQTVVTDADLANVGPLPTGYVLLRRGRYLLMAPAQYGFQQGPSGFQWSLATRSRKLTPEEDYAARFQGQAYDYSVEFFLIIPERPIGALPTAMEKIREIEKRVDMPARRKQLSEGLAVYEIGTEGVKNAQRIYIATNSLDPISGQPVVAVCDVSHRIGSCRASFRWKADLAIDVRFAQQHGRDWPEIYKNIIEVLKLVKEVE</sequence>
<protein>
    <recommendedName>
        <fullName evidence="3">Lipoprotein</fullName>
    </recommendedName>
</protein>
<evidence type="ECO:0000313" key="2">
    <source>
        <dbReference type="Proteomes" id="UP001595556"/>
    </source>
</evidence>